<evidence type="ECO:0000313" key="1">
    <source>
        <dbReference type="EMBL" id="KAH6632641.1"/>
    </source>
</evidence>
<protein>
    <submittedName>
        <fullName evidence="1">Uncharacterized protein</fullName>
    </submittedName>
</protein>
<comment type="caution">
    <text evidence="1">The sequence shown here is derived from an EMBL/GenBank/DDBJ whole genome shotgun (WGS) entry which is preliminary data.</text>
</comment>
<dbReference type="Proteomes" id="UP000724584">
    <property type="component" value="Unassembled WGS sequence"/>
</dbReference>
<dbReference type="EMBL" id="JAGIZQ010000004">
    <property type="protein sequence ID" value="KAH6632641.1"/>
    <property type="molecule type" value="Genomic_DNA"/>
</dbReference>
<gene>
    <name evidence="1" type="ORF">F5144DRAFT_490875</name>
</gene>
<proteinExistence type="predicted"/>
<name>A0ACB7P8V4_9PEZI</name>
<reference evidence="1 2" key="1">
    <citation type="journal article" date="2021" name="Nat. Commun.">
        <title>Genetic determinants of endophytism in the Arabidopsis root mycobiome.</title>
        <authorList>
            <person name="Mesny F."/>
            <person name="Miyauchi S."/>
            <person name="Thiergart T."/>
            <person name="Pickel B."/>
            <person name="Atanasova L."/>
            <person name="Karlsson M."/>
            <person name="Huettel B."/>
            <person name="Barry K.W."/>
            <person name="Haridas S."/>
            <person name="Chen C."/>
            <person name="Bauer D."/>
            <person name="Andreopoulos W."/>
            <person name="Pangilinan J."/>
            <person name="LaButti K."/>
            <person name="Riley R."/>
            <person name="Lipzen A."/>
            <person name="Clum A."/>
            <person name="Drula E."/>
            <person name="Henrissat B."/>
            <person name="Kohler A."/>
            <person name="Grigoriev I.V."/>
            <person name="Martin F.M."/>
            <person name="Hacquard S."/>
        </authorList>
    </citation>
    <scope>NUCLEOTIDE SEQUENCE [LARGE SCALE GENOMIC DNA]</scope>
    <source>
        <strain evidence="1 2">MPI-SDFR-AT-0079</strain>
    </source>
</reference>
<organism evidence="1 2">
    <name type="scientific">Chaetomium tenue</name>
    <dbReference type="NCBI Taxonomy" id="1854479"/>
    <lineage>
        <taxon>Eukaryota</taxon>
        <taxon>Fungi</taxon>
        <taxon>Dikarya</taxon>
        <taxon>Ascomycota</taxon>
        <taxon>Pezizomycotina</taxon>
        <taxon>Sordariomycetes</taxon>
        <taxon>Sordariomycetidae</taxon>
        <taxon>Sordariales</taxon>
        <taxon>Chaetomiaceae</taxon>
        <taxon>Chaetomium</taxon>
    </lineage>
</organism>
<keyword evidence="2" id="KW-1185">Reference proteome</keyword>
<accession>A0ACB7P8V4</accession>
<evidence type="ECO:0000313" key="2">
    <source>
        <dbReference type="Proteomes" id="UP000724584"/>
    </source>
</evidence>
<sequence length="505" mass="53864">MYSAPYGFPNAAAGPIFNGAPPQQGAHLQPGPSPNQPQQQQQQQQPQQMMYNSQQFPMPGQPGVFPAGGPNPALMGGGGGPAGMMHNAGMPHMAANGQMSFQAPFTSSPYASGIPSSTAPLPQLPANFMMAGQMNPYQMNTGLPSQQPMMQRMLPAQQNPAGASVPTPQRQFNNSQGAPTNSMPPQQQSQHQQPQQHQQQSQHHHQQQQQQQQQQHQQQQHFSTPRTQGTPQSQTPTIAQHPPASIATPQTPTFPSDQGGQQPQVNGTSGSASQSPATESRDKERMAVLLEINQELLYESIQLVNSRNELKKEQAAVNSGNAKNSDIDYAEEEKLANLDYNQCMRRLQANLTYMYSLADPKPKANAMASPAYLTPPPLNMQLKLKLPPPSADDPVERPADPVADRIERDTLLKNLYKKLHSLYPGIDPRKEPPAQPAGARPPTINTNAAAGAGVGGMRPGPPSAGQNGQVSAPLAAAGMGGIQGSNQGSPAPTLSMAETVTPGLL</sequence>